<name>B4FI51_MAIZE</name>
<accession>B4FI51</accession>
<organism evidence="2">
    <name type="scientific">Zea mays</name>
    <name type="common">Maize</name>
    <dbReference type="NCBI Taxonomy" id="4577"/>
    <lineage>
        <taxon>Eukaryota</taxon>
        <taxon>Viridiplantae</taxon>
        <taxon>Streptophyta</taxon>
        <taxon>Embryophyta</taxon>
        <taxon>Tracheophyta</taxon>
        <taxon>Spermatophyta</taxon>
        <taxon>Magnoliopsida</taxon>
        <taxon>Liliopsida</taxon>
        <taxon>Poales</taxon>
        <taxon>Poaceae</taxon>
        <taxon>PACMAD clade</taxon>
        <taxon>Panicoideae</taxon>
        <taxon>Andropogonodae</taxon>
        <taxon>Andropogoneae</taxon>
        <taxon>Tripsacinae</taxon>
        <taxon>Zea</taxon>
    </lineage>
</organism>
<dbReference type="EMBL" id="BT036789">
    <property type="protein sequence ID" value="ACF81794.1"/>
    <property type="molecule type" value="mRNA"/>
</dbReference>
<evidence type="ECO:0000256" key="1">
    <source>
        <dbReference type="SAM" id="MobiDB-lite"/>
    </source>
</evidence>
<evidence type="ECO:0000313" key="2">
    <source>
        <dbReference type="EMBL" id="ACF81794.1"/>
    </source>
</evidence>
<proteinExistence type="evidence at transcript level"/>
<protein>
    <submittedName>
        <fullName evidence="2">Uncharacterized protein</fullName>
    </submittedName>
</protein>
<dbReference type="HOGENOM" id="CLU_1951938_0_0_1"/>
<dbReference type="AlphaFoldDB" id="B4FI51"/>
<feature type="region of interest" description="Disordered" evidence="1">
    <location>
        <begin position="1"/>
        <end position="90"/>
    </location>
</feature>
<reference evidence="2" key="1">
    <citation type="journal article" date="2009" name="PLoS Genet.">
        <title>Sequencing, mapping, and analysis of 27,455 maize full-length cDNAs.</title>
        <authorList>
            <person name="Soderlund C."/>
            <person name="Descour A."/>
            <person name="Kudrna D."/>
            <person name="Bomhoff M."/>
            <person name="Boyd L."/>
            <person name="Currie J."/>
            <person name="Angelova A."/>
            <person name="Collura K."/>
            <person name="Wissotski M."/>
            <person name="Ashley E."/>
            <person name="Morrow D."/>
            <person name="Fernandes J."/>
            <person name="Walbot V."/>
            <person name="Yu Y."/>
        </authorList>
    </citation>
    <scope>NUCLEOTIDE SEQUENCE</scope>
    <source>
        <strain evidence="2">B73</strain>
    </source>
</reference>
<sequence>MPRGRRTSSARARSPSPARSARRPSTRSSVTSCATVEDPPTRLWRRPTGPTAADARGDHAGGVPRPRRRGEGGHDGGGARTTSAGLPTTSSATANAVSTWQCVCSLSASAPIREWVCVGGSQSAAGRCS</sequence>
<feature type="compositionally biased region" description="Low complexity" evidence="1">
    <location>
        <begin position="9"/>
        <end position="19"/>
    </location>
</feature>